<comment type="similarity">
    <text evidence="1">Belongs to the Hha/YmoA/Cnu family.</text>
</comment>
<dbReference type="Proteomes" id="UP001235341">
    <property type="component" value="Chromosome"/>
</dbReference>
<keyword evidence="3" id="KW-1185">Reference proteome</keyword>
<dbReference type="Gene3D" id="1.20.1280.40">
    <property type="entry name" value="HHA"/>
    <property type="match status" value="1"/>
</dbReference>
<sequence length="67" mass="8063">MKKIDWLMQLRRCTSIETLEKVIDKNKYDLNNDQLETFYAAADHRLAELTMGKLYDKIPPTVWQYVR</sequence>
<dbReference type="InterPro" id="IPR007985">
    <property type="entry name" value="Hemolysn_expr_modulating_HHA"/>
</dbReference>
<evidence type="ECO:0000256" key="1">
    <source>
        <dbReference type="ARBA" id="ARBA00010526"/>
    </source>
</evidence>
<name>A0ABY9PJD2_SERFO</name>
<dbReference type="Pfam" id="PF05321">
    <property type="entry name" value="HHA"/>
    <property type="match status" value="1"/>
</dbReference>
<reference evidence="2 3" key="1">
    <citation type="submission" date="2023-08" db="EMBL/GenBank/DDBJ databases">
        <title>Complete Genome and Methylome dissection of Serratia fonticola NEB369.</title>
        <authorList>
            <person name="Fomenkov A."/>
            <person name="Roberts R.D."/>
        </authorList>
    </citation>
    <scope>NUCLEOTIDE SEQUENCE [LARGE SCALE GENOMIC DNA]</scope>
    <source>
        <strain evidence="2 3">NEB369</strain>
    </source>
</reference>
<dbReference type="InterPro" id="IPR036666">
    <property type="entry name" value="HHA_sf"/>
</dbReference>
<dbReference type="RefSeq" id="WP_309205196.1">
    <property type="nucleotide sequence ID" value="NZ_CP133586.1"/>
</dbReference>
<gene>
    <name evidence="2" type="primary">hha</name>
    <name evidence="2" type="ORF">RFB13_20140</name>
</gene>
<protein>
    <submittedName>
        <fullName evidence="2">Hemolysin expression modulator Hha</fullName>
    </submittedName>
</protein>
<dbReference type="SUPFAM" id="SSF68989">
    <property type="entry name" value="Hemolysin expression modulating protein HHA"/>
    <property type="match status" value="1"/>
</dbReference>
<evidence type="ECO:0000313" key="2">
    <source>
        <dbReference type="EMBL" id="WMT13511.1"/>
    </source>
</evidence>
<accession>A0ABY9PJD2</accession>
<dbReference type="NCBIfam" id="NF008191">
    <property type="entry name" value="PRK10945.1"/>
    <property type="match status" value="1"/>
</dbReference>
<proteinExistence type="inferred from homology"/>
<organism evidence="2 3">
    <name type="scientific">Serratia fonticola</name>
    <dbReference type="NCBI Taxonomy" id="47917"/>
    <lineage>
        <taxon>Bacteria</taxon>
        <taxon>Pseudomonadati</taxon>
        <taxon>Pseudomonadota</taxon>
        <taxon>Gammaproteobacteria</taxon>
        <taxon>Enterobacterales</taxon>
        <taxon>Yersiniaceae</taxon>
        <taxon>Serratia</taxon>
    </lineage>
</organism>
<evidence type="ECO:0000313" key="3">
    <source>
        <dbReference type="Proteomes" id="UP001235341"/>
    </source>
</evidence>
<dbReference type="EMBL" id="CP133586">
    <property type="protein sequence ID" value="WMT13511.1"/>
    <property type="molecule type" value="Genomic_DNA"/>
</dbReference>